<feature type="transmembrane region" description="Helical" evidence="1">
    <location>
        <begin position="171"/>
        <end position="193"/>
    </location>
</feature>
<dbReference type="NCBIfam" id="NF038065">
    <property type="entry name" value="Pr6Pr"/>
    <property type="match status" value="1"/>
</dbReference>
<comment type="caution">
    <text evidence="2">The sequence shown here is derived from an EMBL/GenBank/DDBJ whole genome shotgun (WGS) entry which is preliminary data.</text>
</comment>
<keyword evidence="1" id="KW-0812">Transmembrane</keyword>
<feature type="transmembrane region" description="Helical" evidence="1">
    <location>
        <begin position="99"/>
        <end position="120"/>
    </location>
</feature>
<dbReference type="Proteomes" id="UP000264719">
    <property type="component" value="Unassembled WGS sequence"/>
</dbReference>
<evidence type="ECO:0000313" key="3">
    <source>
        <dbReference type="Proteomes" id="UP000264719"/>
    </source>
</evidence>
<protein>
    <recommendedName>
        <fullName evidence="4">Integral membrane protein</fullName>
    </recommendedName>
</protein>
<feature type="transmembrane region" description="Helical" evidence="1">
    <location>
        <begin position="42"/>
        <end position="61"/>
    </location>
</feature>
<proteinExistence type="predicted"/>
<keyword evidence="1" id="KW-1133">Transmembrane helix</keyword>
<gene>
    <name evidence="2" type="ORF">DCS45_00400</name>
</gene>
<reference evidence="2 3" key="1">
    <citation type="journal article" date="2018" name="Nat. Biotechnol.">
        <title>A standardized bacterial taxonomy based on genome phylogeny substantially revises the tree of life.</title>
        <authorList>
            <person name="Parks D.H."/>
            <person name="Chuvochina M."/>
            <person name="Waite D.W."/>
            <person name="Rinke C."/>
            <person name="Skarshewski A."/>
            <person name="Chaumeil P.A."/>
            <person name="Hugenholtz P."/>
        </authorList>
    </citation>
    <scope>NUCLEOTIDE SEQUENCE [LARGE SCALE GENOMIC DNA]</scope>
    <source>
        <strain evidence="2">UBA9169</strain>
    </source>
</reference>
<dbReference type="EMBL" id="DMVW01000008">
    <property type="protein sequence ID" value="HAR50321.1"/>
    <property type="molecule type" value="Genomic_DNA"/>
</dbReference>
<name>A0A348W709_9RHOB</name>
<accession>A0A348W709</accession>
<keyword evidence="1" id="KW-0472">Membrane</keyword>
<dbReference type="AlphaFoldDB" id="A0A348W709"/>
<feature type="transmembrane region" description="Helical" evidence="1">
    <location>
        <begin position="68"/>
        <end position="93"/>
    </location>
</feature>
<feature type="transmembrane region" description="Helical" evidence="1">
    <location>
        <begin position="132"/>
        <end position="151"/>
    </location>
</feature>
<dbReference type="InterPro" id="IPR049713">
    <property type="entry name" value="Pr6Pr-like"/>
</dbReference>
<evidence type="ECO:0000256" key="1">
    <source>
        <dbReference type="SAM" id="Phobius"/>
    </source>
</evidence>
<evidence type="ECO:0000313" key="2">
    <source>
        <dbReference type="EMBL" id="HAR50321.1"/>
    </source>
</evidence>
<organism evidence="2 3">
    <name type="scientific">Roseovarius nubinhibens</name>
    <dbReference type="NCBI Taxonomy" id="314263"/>
    <lineage>
        <taxon>Bacteria</taxon>
        <taxon>Pseudomonadati</taxon>
        <taxon>Pseudomonadota</taxon>
        <taxon>Alphaproteobacteria</taxon>
        <taxon>Rhodobacterales</taxon>
        <taxon>Roseobacteraceae</taxon>
        <taxon>Roseovarius</taxon>
    </lineage>
</organism>
<sequence>MHRGFAALMCGTALMSLGAQFLVSEALMGAPGMGAVLWRMAGYFTVLTNTLVAVTFLYVMATGQRVGAIWAGGLTLWIAAVGIVYHLVLAGLWRPEGLAWWADQGLHTAVPLLVVLWWGWQADKSGLRRRHAGIWLLWPALYCAYALSRGALSGFYPYPFLDVAALGPGAVAINVVGLLLAFAGGGLMLIALARWRAGVRAR</sequence>
<evidence type="ECO:0008006" key="4">
    <source>
        <dbReference type="Google" id="ProtNLM"/>
    </source>
</evidence>
<dbReference type="RefSeq" id="WP_339854603.1">
    <property type="nucleotide sequence ID" value="NZ_CAXAXR010000011.1"/>
</dbReference>